<evidence type="ECO:0000313" key="2">
    <source>
        <dbReference type="Proteomes" id="UP001597251"/>
    </source>
</evidence>
<dbReference type="RefSeq" id="WP_125678448.1">
    <property type="nucleotide sequence ID" value="NZ_JBHTOI010000023.1"/>
</dbReference>
<comment type="caution">
    <text evidence="1">The sequence shown here is derived from an EMBL/GenBank/DDBJ whole genome shotgun (WGS) entry which is preliminary data.</text>
</comment>
<reference evidence="2" key="1">
    <citation type="journal article" date="2019" name="Int. J. Syst. Evol. Microbiol.">
        <title>The Global Catalogue of Microorganisms (GCM) 10K type strain sequencing project: providing services to taxonomists for standard genome sequencing and annotation.</title>
        <authorList>
            <consortium name="The Broad Institute Genomics Platform"/>
            <consortium name="The Broad Institute Genome Sequencing Center for Infectious Disease"/>
            <person name="Wu L."/>
            <person name="Ma J."/>
        </authorList>
    </citation>
    <scope>NUCLEOTIDE SEQUENCE [LARGE SCALE GENOMIC DNA]</scope>
    <source>
        <strain evidence="2">CCM 8936</strain>
    </source>
</reference>
<dbReference type="EMBL" id="JBHTOI010000023">
    <property type="protein sequence ID" value="MFD1417847.1"/>
    <property type="molecule type" value="Genomic_DNA"/>
</dbReference>
<evidence type="ECO:0000313" key="1">
    <source>
        <dbReference type="EMBL" id="MFD1417847.1"/>
    </source>
</evidence>
<protein>
    <submittedName>
        <fullName evidence="1">Uncharacterized protein</fullName>
    </submittedName>
</protein>
<accession>A0ABW4BTQ1</accession>
<gene>
    <name evidence="1" type="ORF">ACFQ42_03600</name>
</gene>
<sequence length="66" mass="7614">MVKKNGNYQIEGDEFEPAKSLNPNDGKHDYISYWDFAKAVVDIVESNKYSRQQITLVSGDNPTERY</sequence>
<name>A0ABW4BTQ1_9LACO</name>
<dbReference type="Proteomes" id="UP001597251">
    <property type="component" value="Unassembled WGS sequence"/>
</dbReference>
<keyword evidence="2" id="KW-1185">Reference proteome</keyword>
<organism evidence="1 2">
    <name type="scientific">Companilactobacillus keshanensis</name>
    <dbReference type="NCBI Taxonomy" id="2486003"/>
    <lineage>
        <taxon>Bacteria</taxon>
        <taxon>Bacillati</taxon>
        <taxon>Bacillota</taxon>
        <taxon>Bacilli</taxon>
        <taxon>Lactobacillales</taxon>
        <taxon>Lactobacillaceae</taxon>
        <taxon>Companilactobacillus</taxon>
    </lineage>
</organism>
<proteinExistence type="predicted"/>